<dbReference type="GO" id="GO:0005960">
    <property type="term" value="C:glycine cleavage complex"/>
    <property type="evidence" value="ECO:0007669"/>
    <property type="project" value="InterPro"/>
</dbReference>
<evidence type="ECO:0000256" key="4">
    <source>
        <dbReference type="PIRSR" id="PIRSR617453-50"/>
    </source>
</evidence>
<feature type="modified residue" description="N6-lipoyllysine" evidence="3 4">
    <location>
        <position position="72"/>
    </location>
</feature>
<dbReference type="AlphaFoldDB" id="A0A848KZ10"/>
<dbReference type="Proteomes" id="UP000550729">
    <property type="component" value="Unassembled WGS sequence"/>
</dbReference>
<keyword evidence="2 3" id="KW-0450">Lipoyl</keyword>
<dbReference type="GO" id="GO:0019464">
    <property type="term" value="P:glycine decarboxylation via glycine cleavage system"/>
    <property type="evidence" value="ECO:0007669"/>
    <property type="project" value="UniProtKB-UniRule"/>
</dbReference>
<evidence type="ECO:0000256" key="2">
    <source>
        <dbReference type="ARBA" id="ARBA00022823"/>
    </source>
</evidence>
<dbReference type="Gene3D" id="2.40.50.100">
    <property type="match status" value="1"/>
</dbReference>
<comment type="subunit">
    <text evidence="3">The glycine cleavage system is composed of four proteins: P, T, L and H.</text>
</comment>
<dbReference type="RefSeq" id="WP_170196335.1">
    <property type="nucleotide sequence ID" value="NZ_JABBNB010000027.1"/>
</dbReference>
<accession>A0A848KZ10</accession>
<sequence length="134" mass="13961">MSAGLPTDRSYTDEHEWVLVYPGAPLPTDEPVRIGITALAADNLGDLVFVELPDIGSTVTAGETCGEVESTKTVSELYSPVTGTVTIVNTAAVDDPSIITSDPYEGGWLFAVLATDAGQLLTAAEYAEKNGVGE</sequence>
<dbReference type="InterPro" id="IPR003016">
    <property type="entry name" value="2-oxoA_DH_lipoyl-BS"/>
</dbReference>
<dbReference type="InterPro" id="IPR017453">
    <property type="entry name" value="GCV_H_sub"/>
</dbReference>
<dbReference type="PROSITE" id="PS00189">
    <property type="entry name" value="LIPOYL"/>
    <property type="match status" value="1"/>
</dbReference>
<dbReference type="GO" id="GO:0009249">
    <property type="term" value="P:protein lipoylation"/>
    <property type="evidence" value="ECO:0007669"/>
    <property type="project" value="TreeGrafter"/>
</dbReference>
<comment type="similarity">
    <text evidence="1 3">Belongs to the GcvH family.</text>
</comment>
<dbReference type="InterPro" id="IPR002930">
    <property type="entry name" value="GCV_H"/>
</dbReference>
<dbReference type="NCBIfam" id="NF002270">
    <property type="entry name" value="PRK01202.1"/>
    <property type="match status" value="1"/>
</dbReference>
<name>A0A848KZ10_9ACTN</name>
<dbReference type="PANTHER" id="PTHR11715">
    <property type="entry name" value="GLYCINE CLEAVAGE SYSTEM H PROTEIN"/>
    <property type="match status" value="1"/>
</dbReference>
<protein>
    <recommendedName>
        <fullName evidence="3">Glycine cleavage system H protein</fullName>
    </recommendedName>
</protein>
<dbReference type="SUPFAM" id="SSF51230">
    <property type="entry name" value="Single hybrid motif"/>
    <property type="match status" value="1"/>
</dbReference>
<keyword evidence="7" id="KW-1185">Reference proteome</keyword>
<evidence type="ECO:0000256" key="1">
    <source>
        <dbReference type="ARBA" id="ARBA00009249"/>
    </source>
</evidence>
<comment type="caution">
    <text evidence="6">The sequence shown here is derived from an EMBL/GenBank/DDBJ whole genome shotgun (WGS) entry which is preliminary data.</text>
</comment>
<dbReference type="PANTHER" id="PTHR11715:SF3">
    <property type="entry name" value="GLYCINE CLEAVAGE SYSTEM H PROTEIN-RELATED"/>
    <property type="match status" value="1"/>
</dbReference>
<evidence type="ECO:0000313" key="7">
    <source>
        <dbReference type="Proteomes" id="UP000550729"/>
    </source>
</evidence>
<dbReference type="CDD" id="cd06848">
    <property type="entry name" value="GCS_H"/>
    <property type="match status" value="1"/>
</dbReference>
<comment type="function">
    <text evidence="3">The glycine cleavage system catalyzes the degradation of glycine. The H protein shuttles the methylamine group of glycine from the P protein to the T protein.</text>
</comment>
<gene>
    <name evidence="3 6" type="primary">gcvH</name>
    <name evidence="6" type="ORF">HH308_21655</name>
</gene>
<reference evidence="6 7" key="1">
    <citation type="submission" date="2020-04" db="EMBL/GenBank/DDBJ databases">
        <title>Gordonia sp. nov. TBRC 11910.</title>
        <authorList>
            <person name="Suriyachadkun C."/>
        </authorList>
    </citation>
    <scope>NUCLEOTIDE SEQUENCE [LARGE SCALE GENOMIC DNA]</scope>
    <source>
        <strain evidence="6 7">TBRC 11910</strain>
    </source>
</reference>
<dbReference type="InterPro" id="IPR000089">
    <property type="entry name" value="Biotin_lipoyl"/>
</dbReference>
<dbReference type="InterPro" id="IPR011053">
    <property type="entry name" value="Single_hybrid_motif"/>
</dbReference>
<evidence type="ECO:0000256" key="3">
    <source>
        <dbReference type="HAMAP-Rule" id="MF_00272"/>
    </source>
</evidence>
<dbReference type="PROSITE" id="PS50968">
    <property type="entry name" value="BIOTINYL_LIPOYL"/>
    <property type="match status" value="1"/>
</dbReference>
<dbReference type="EMBL" id="JABBNB010000027">
    <property type="protein sequence ID" value="NMO03826.1"/>
    <property type="molecule type" value="Genomic_DNA"/>
</dbReference>
<dbReference type="HAMAP" id="MF_00272">
    <property type="entry name" value="GcvH"/>
    <property type="match status" value="1"/>
</dbReference>
<evidence type="ECO:0000313" key="6">
    <source>
        <dbReference type="EMBL" id="NMO03826.1"/>
    </source>
</evidence>
<comment type="cofactor">
    <cofactor evidence="3">
        <name>(R)-lipoate</name>
        <dbReference type="ChEBI" id="CHEBI:83088"/>
    </cofactor>
    <text evidence="3">Binds 1 lipoyl cofactor covalently.</text>
</comment>
<feature type="domain" description="Lipoyl-binding" evidence="5">
    <location>
        <begin position="31"/>
        <end position="113"/>
    </location>
</feature>
<organism evidence="6 7">
    <name type="scientific">Gordonia asplenii</name>
    <dbReference type="NCBI Taxonomy" id="2725283"/>
    <lineage>
        <taxon>Bacteria</taxon>
        <taxon>Bacillati</taxon>
        <taxon>Actinomycetota</taxon>
        <taxon>Actinomycetes</taxon>
        <taxon>Mycobacteriales</taxon>
        <taxon>Gordoniaceae</taxon>
        <taxon>Gordonia</taxon>
    </lineage>
</organism>
<dbReference type="NCBIfam" id="TIGR00527">
    <property type="entry name" value="gcvH"/>
    <property type="match status" value="1"/>
</dbReference>
<dbReference type="InterPro" id="IPR033753">
    <property type="entry name" value="GCV_H/Fam206"/>
</dbReference>
<proteinExistence type="inferred from homology"/>
<evidence type="ECO:0000259" key="5">
    <source>
        <dbReference type="PROSITE" id="PS50968"/>
    </source>
</evidence>
<dbReference type="Pfam" id="PF01597">
    <property type="entry name" value="GCV_H"/>
    <property type="match status" value="1"/>
</dbReference>
<dbReference type="GO" id="GO:0005829">
    <property type="term" value="C:cytosol"/>
    <property type="evidence" value="ECO:0007669"/>
    <property type="project" value="TreeGrafter"/>
</dbReference>